<name>A0ABQ8LJK0_LABRO</name>
<evidence type="ECO:0000313" key="2">
    <source>
        <dbReference type="EMBL" id="KAI2650844.1"/>
    </source>
</evidence>
<dbReference type="Proteomes" id="UP000830375">
    <property type="component" value="Unassembled WGS sequence"/>
</dbReference>
<keyword evidence="3" id="KW-1185">Reference proteome</keyword>
<evidence type="ECO:0000256" key="1">
    <source>
        <dbReference type="SAM" id="MobiDB-lite"/>
    </source>
</evidence>
<feature type="region of interest" description="Disordered" evidence="1">
    <location>
        <begin position="501"/>
        <end position="526"/>
    </location>
</feature>
<proteinExistence type="predicted"/>
<protein>
    <submittedName>
        <fullName evidence="2">CD209 antigen</fullName>
    </submittedName>
</protein>
<organism evidence="2 3">
    <name type="scientific">Labeo rohita</name>
    <name type="common">Indian major carp</name>
    <name type="synonym">Cyprinus rohita</name>
    <dbReference type="NCBI Taxonomy" id="84645"/>
    <lineage>
        <taxon>Eukaryota</taxon>
        <taxon>Metazoa</taxon>
        <taxon>Chordata</taxon>
        <taxon>Craniata</taxon>
        <taxon>Vertebrata</taxon>
        <taxon>Euteleostomi</taxon>
        <taxon>Actinopterygii</taxon>
        <taxon>Neopterygii</taxon>
        <taxon>Teleostei</taxon>
        <taxon>Ostariophysi</taxon>
        <taxon>Cypriniformes</taxon>
        <taxon>Cyprinidae</taxon>
        <taxon>Labeoninae</taxon>
        <taxon>Labeonini</taxon>
        <taxon>Labeo</taxon>
    </lineage>
</organism>
<sequence length="680" mass="72940">MNLVGYLRSTHHQMLLSPCHNAQTFPSSRVPCVYLSVTTGSSSFHHGQSIGLDTTRILFRLRQGPRTLKQYICEFLAIANYSTLPDCIIIEIFCDGVNEPLKARLRREGPRSSLAAFLDYALLCVGSFFTVGVAEEKHNISVMPAAQPARGMAAASEHAHAMAATAEPVRRMAAALMRAHKMAATVEPVHKMAAKTELRHVTAATPEPCKVAAVFPESSQVRAVVPESSKVKAVVPESSQVRAGLYEPSQVIADPHKPSQVTADLHESSQVIADLHEPSQVTTGLHKPSQVTAVLNEPGQITAVVSEPSHVSSVCPELSHVSSDRPVPRLSIQSQVTSRLTSQCLVTSRLSSHVLSIQSQVTSRLTAQCLVTSVYPEPSHVLSDCPVPHHVSSVYPEPSHVSSVCPEPPHVSSDRPEPRHVLSDIPRSRPIMMASVLDPPLVSVRAANISVAPAPHKPTINEVLPPAAALLLIAVAIWSHLLEPPKEVVSIHELTVSSAQESTPEISSVHESAPMPPEVAAPAAEPPKGGGVPVLSVMEATSELSPCHVTAQEANHELSAGHVIPKKAGPILPTRPATFEGTTSALLWGFLLSSALLWMSFVPLWVSSLLSALPAPPWLQAPQNLTWWTSAPVFRCLPLFHGPGPPVFHCLPLLHDPHSLTSQPPHPQARQASHGLLCCL</sequence>
<reference evidence="2 3" key="1">
    <citation type="submission" date="2022-01" db="EMBL/GenBank/DDBJ databases">
        <title>A high-quality chromosome-level genome assembly of rohu carp, Labeo rohita.</title>
        <authorList>
            <person name="Arick M.A. II"/>
            <person name="Hsu C.-Y."/>
            <person name="Magbanua Z."/>
            <person name="Pechanova O."/>
            <person name="Grover C."/>
            <person name="Miller E."/>
            <person name="Thrash A."/>
            <person name="Ezzel L."/>
            <person name="Alam S."/>
            <person name="Benzie J."/>
            <person name="Hamilton M."/>
            <person name="Karsi A."/>
            <person name="Lawrence M.L."/>
            <person name="Peterson D.G."/>
        </authorList>
    </citation>
    <scope>NUCLEOTIDE SEQUENCE [LARGE SCALE GENOMIC DNA]</scope>
    <source>
        <strain evidence="3">BAU-BD-2019</strain>
        <tissue evidence="2">Blood</tissue>
    </source>
</reference>
<accession>A0ABQ8LJK0</accession>
<feature type="compositionally biased region" description="Polar residues" evidence="1">
    <location>
        <begin position="501"/>
        <end position="510"/>
    </location>
</feature>
<comment type="caution">
    <text evidence="2">The sequence shown here is derived from an EMBL/GenBank/DDBJ whole genome shotgun (WGS) entry which is preliminary data.</text>
</comment>
<gene>
    <name evidence="2" type="ORF">H4Q32_027295</name>
</gene>
<dbReference type="EMBL" id="JACTAM010000022">
    <property type="protein sequence ID" value="KAI2650844.1"/>
    <property type="molecule type" value="Genomic_DNA"/>
</dbReference>
<evidence type="ECO:0000313" key="3">
    <source>
        <dbReference type="Proteomes" id="UP000830375"/>
    </source>
</evidence>